<dbReference type="EMBL" id="KZ679127">
    <property type="protein sequence ID" value="PTB80280.1"/>
    <property type="molecule type" value="Genomic_DNA"/>
</dbReference>
<feature type="compositionally biased region" description="Gly residues" evidence="1">
    <location>
        <begin position="1"/>
        <end position="11"/>
    </location>
</feature>
<evidence type="ECO:0000313" key="3">
    <source>
        <dbReference type="Proteomes" id="UP000240760"/>
    </source>
</evidence>
<proteinExistence type="predicted"/>
<feature type="compositionally biased region" description="Basic and acidic residues" evidence="1">
    <location>
        <begin position="26"/>
        <end position="36"/>
    </location>
</feature>
<name>A0A2T4CFG5_TRILO</name>
<accession>A0A2T4CFG5</accession>
<reference evidence="2 3" key="1">
    <citation type="submission" date="2016-07" db="EMBL/GenBank/DDBJ databases">
        <title>Multiple horizontal gene transfer events from other fungi enriched the ability of initially mycotrophic Trichoderma (Ascomycota) to feed on dead plant biomass.</title>
        <authorList>
            <consortium name="DOE Joint Genome Institute"/>
            <person name="Aerts A."/>
            <person name="Atanasova L."/>
            <person name="Chenthamara K."/>
            <person name="Zhang J."/>
            <person name="Grujic M."/>
            <person name="Henrissat B."/>
            <person name="Kuo A."/>
            <person name="Salamov A."/>
            <person name="Lipzen A."/>
            <person name="Labutti K."/>
            <person name="Barry K."/>
            <person name="Miao Y."/>
            <person name="Rahimi M.J."/>
            <person name="Shen Q."/>
            <person name="Grigoriev I.V."/>
            <person name="Kubicek C.P."/>
            <person name="Druzhinina I.S."/>
        </authorList>
    </citation>
    <scope>NUCLEOTIDE SEQUENCE [LARGE SCALE GENOMIC DNA]</scope>
    <source>
        <strain evidence="2 3">ATCC 18648</strain>
    </source>
</reference>
<evidence type="ECO:0000256" key="1">
    <source>
        <dbReference type="SAM" id="MobiDB-lite"/>
    </source>
</evidence>
<keyword evidence="3" id="KW-1185">Reference proteome</keyword>
<protein>
    <submittedName>
        <fullName evidence="2">Uncharacterized protein</fullName>
    </submittedName>
</protein>
<feature type="compositionally biased region" description="Low complexity" evidence="1">
    <location>
        <begin position="37"/>
        <end position="47"/>
    </location>
</feature>
<evidence type="ECO:0000313" key="2">
    <source>
        <dbReference type="EMBL" id="PTB80280.1"/>
    </source>
</evidence>
<sequence length="136" mass="14626">MSLIGHHGGLQIGKAERPGPSLGKKANKDSQSKSEKPSSSSSSSYSSAALEQRGLRQMIGGILHNQRRDEAQARAASLDQDRSETASLSSVATEKRALLAAATTATKKNSSRSYSKAEPKLPNPNESMMPRNRFWS</sequence>
<feature type="region of interest" description="Disordered" evidence="1">
    <location>
        <begin position="1"/>
        <end position="136"/>
    </location>
</feature>
<gene>
    <name evidence="2" type="ORF">M440DRAFT_1324197</name>
</gene>
<organism evidence="2 3">
    <name type="scientific">Trichoderma longibrachiatum ATCC 18648</name>
    <dbReference type="NCBI Taxonomy" id="983965"/>
    <lineage>
        <taxon>Eukaryota</taxon>
        <taxon>Fungi</taxon>
        <taxon>Dikarya</taxon>
        <taxon>Ascomycota</taxon>
        <taxon>Pezizomycotina</taxon>
        <taxon>Sordariomycetes</taxon>
        <taxon>Hypocreomycetidae</taxon>
        <taxon>Hypocreales</taxon>
        <taxon>Hypocreaceae</taxon>
        <taxon>Trichoderma</taxon>
    </lineage>
</organism>
<dbReference type="Proteomes" id="UP000240760">
    <property type="component" value="Unassembled WGS sequence"/>
</dbReference>
<dbReference type="OrthoDB" id="4898950at2759"/>
<dbReference type="AlphaFoldDB" id="A0A2T4CFG5"/>